<sequence length="59" mass="6289">MRIDANDDVGLGLLDAQVHAGGGETCGVFDQSNARVGFAKFCGDLVGVIFRWAEGKQEF</sequence>
<name>A0A6J6BGA8_9ZZZZ</name>
<dbReference type="EMBL" id="CAEZSH010000056">
    <property type="protein sequence ID" value="CAB4537845.1"/>
    <property type="molecule type" value="Genomic_DNA"/>
</dbReference>
<dbReference type="AlphaFoldDB" id="A0A6J6BGA8"/>
<gene>
    <name evidence="1" type="ORF">UFOPK1410_00560</name>
</gene>
<accession>A0A6J6BGA8</accession>
<evidence type="ECO:0000313" key="1">
    <source>
        <dbReference type="EMBL" id="CAB4537845.1"/>
    </source>
</evidence>
<proteinExistence type="predicted"/>
<protein>
    <submittedName>
        <fullName evidence="1">Unannotated protein</fullName>
    </submittedName>
</protein>
<reference evidence="1" key="1">
    <citation type="submission" date="2020-05" db="EMBL/GenBank/DDBJ databases">
        <authorList>
            <person name="Chiriac C."/>
            <person name="Salcher M."/>
            <person name="Ghai R."/>
            <person name="Kavagutti S V."/>
        </authorList>
    </citation>
    <scope>NUCLEOTIDE SEQUENCE</scope>
</reference>
<organism evidence="1">
    <name type="scientific">freshwater metagenome</name>
    <dbReference type="NCBI Taxonomy" id="449393"/>
    <lineage>
        <taxon>unclassified sequences</taxon>
        <taxon>metagenomes</taxon>
        <taxon>ecological metagenomes</taxon>
    </lineage>
</organism>